<protein>
    <submittedName>
        <fullName evidence="8">Integrase</fullName>
    </submittedName>
</protein>
<evidence type="ECO:0000256" key="3">
    <source>
        <dbReference type="ARBA" id="ARBA00023125"/>
    </source>
</evidence>
<dbReference type="PANTHER" id="PTHR30349:SF41">
    <property type="entry name" value="INTEGRASE_RECOMBINASE PROTEIN MJ0367-RELATED"/>
    <property type="match status" value="1"/>
</dbReference>
<reference evidence="9" key="1">
    <citation type="submission" date="2016-04" db="EMBL/GenBank/DDBJ databases">
        <authorList>
            <person name="Strapagiel D."/>
            <person name="Borowka P."/>
            <person name="Marciniak B."/>
            <person name="Bakula Z."/>
            <person name="Van Ingen J."/>
            <person name="Safianowska A."/>
            <person name="Dziadek J."/>
            <person name="Jagielski T."/>
        </authorList>
    </citation>
    <scope>NUCLEOTIDE SEQUENCE [LARGE SCALE GENOMIC DNA]</scope>
    <source>
        <strain evidence="9">1010001458</strain>
    </source>
</reference>
<keyword evidence="3 5" id="KW-0238">DNA-binding</keyword>
<evidence type="ECO:0000256" key="5">
    <source>
        <dbReference type="PROSITE-ProRule" id="PRU01248"/>
    </source>
</evidence>
<evidence type="ECO:0000256" key="2">
    <source>
        <dbReference type="ARBA" id="ARBA00022908"/>
    </source>
</evidence>
<dbReference type="SUPFAM" id="SSF56349">
    <property type="entry name" value="DNA breaking-rejoining enzymes"/>
    <property type="match status" value="1"/>
</dbReference>
<dbReference type="InterPro" id="IPR002104">
    <property type="entry name" value="Integrase_catalytic"/>
</dbReference>
<proteinExistence type="inferred from homology"/>
<keyword evidence="2" id="KW-0229">DNA integration</keyword>
<sequence>MSALAPTMQAWFTDRLVGQRHASPNTIAAYRDAWRLLLQFVLSQTGTQPCRLDIADLNADVICDFLNHLERDRNNSVRTRNARLAAIRSFFRYAALRHPEHAALIARVLEIPTKRSQRREIHHLDQAEVDALLAAPDQDSWTGRRDQVLLDVAVQTGLRVSELTDLRVGDVEMGTGAHVRCRGKGRKERCTPLAKETVALLRAWMKERGGSLDDPLFPTRRGTPLTRSAVGCLVTKHAATAAQCCPPLLAKHPTPHTLRHSCAMSLLRSGCDTSVIALWLGHQNVETTARIYLHADLSIKERALERTRPLHVKPGRYRPPDPLLAFLTRL</sequence>
<dbReference type="GO" id="GO:0006310">
    <property type="term" value="P:DNA recombination"/>
    <property type="evidence" value="ECO:0007669"/>
    <property type="project" value="UniProtKB-KW"/>
</dbReference>
<dbReference type="InterPro" id="IPR044068">
    <property type="entry name" value="CB"/>
</dbReference>
<gene>
    <name evidence="8" type="ORF">A4G28_27175</name>
</gene>
<dbReference type="PANTHER" id="PTHR30349">
    <property type="entry name" value="PHAGE INTEGRASE-RELATED"/>
    <property type="match status" value="1"/>
</dbReference>
<dbReference type="Gene3D" id="1.10.150.130">
    <property type="match status" value="1"/>
</dbReference>
<feature type="domain" description="Tyr recombinase" evidence="6">
    <location>
        <begin position="119"/>
        <end position="305"/>
    </location>
</feature>
<dbReference type="Pfam" id="PF02899">
    <property type="entry name" value="Phage_int_SAM_1"/>
    <property type="match status" value="1"/>
</dbReference>
<dbReference type="PROSITE" id="PS51900">
    <property type="entry name" value="CB"/>
    <property type="match status" value="1"/>
</dbReference>
<dbReference type="Pfam" id="PF00589">
    <property type="entry name" value="Phage_integrase"/>
    <property type="match status" value="1"/>
</dbReference>
<dbReference type="InterPro" id="IPR004107">
    <property type="entry name" value="Integrase_SAM-like_N"/>
</dbReference>
<keyword evidence="4" id="KW-0233">DNA recombination</keyword>
<dbReference type="GO" id="GO:0015074">
    <property type="term" value="P:DNA integration"/>
    <property type="evidence" value="ECO:0007669"/>
    <property type="project" value="UniProtKB-KW"/>
</dbReference>
<evidence type="ECO:0000256" key="4">
    <source>
        <dbReference type="ARBA" id="ARBA00023172"/>
    </source>
</evidence>
<name>A0A164DNC4_9MYCO</name>
<dbReference type="Proteomes" id="UP000077342">
    <property type="component" value="Unassembled WGS sequence"/>
</dbReference>
<dbReference type="InterPro" id="IPR050090">
    <property type="entry name" value="Tyrosine_recombinase_XerCD"/>
</dbReference>
<dbReference type="PROSITE" id="PS51898">
    <property type="entry name" value="TYR_RECOMBINASE"/>
    <property type="match status" value="1"/>
</dbReference>
<dbReference type="InterPro" id="IPR013762">
    <property type="entry name" value="Integrase-like_cat_sf"/>
</dbReference>
<feature type="domain" description="Core-binding (CB)" evidence="7">
    <location>
        <begin position="2"/>
        <end position="95"/>
    </location>
</feature>
<dbReference type="AlphaFoldDB" id="A0A164DNC4"/>
<evidence type="ECO:0000259" key="6">
    <source>
        <dbReference type="PROSITE" id="PS51898"/>
    </source>
</evidence>
<evidence type="ECO:0000259" key="7">
    <source>
        <dbReference type="PROSITE" id="PS51900"/>
    </source>
</evidence>
<evidence type="ECO:0000256" key="1">
    <source>
        <dbReference type="ARBA" id="ARBA00008857"/>
    </source>
</evidence>
<keyword evidence="9" id="KW-1185">Reference proteome</keyword>
<dbReference type="EMBL" id="LWCI01000051">
    <property type="protein sequence ID" value="KZS66272.1"/>
    <property type="molecule type" value="Genomic_DNA"/>
</dbReference>
<evidence type="ECO:0000313" key="9">
    <source>
        <dbReference type="Proteomes" id="UP000077342"/>
    </source>
</evidence>
<comment type="similarity">
    <text evidence="1">Belongs to the 'phage' integrase family.</text>
</comment>
<dbReference type="InterPro" id="IPR010998">
    <property type="entry name" value="Integrase_recombinase_N"/>
</dbReference>
<comment type="caution">
    <text evidence="8">The sequence shown here is derived from an EMBL/GenBank/DDBJ whole genome shotgun (WGS) entry which is preliminary data.</text>
</comment>
<dbReference type="InterPro" id="IPR011010">
    <property type="entry name" value="DNA_brk_join_enz"/>
</dbReference>
<evidence type="ECO:0000313" key="8">
    <source>
        <dbReference type="EMBL" id="KZS66272.1"/>
    </source>
</evidence>
<dbReference type="GO" id="GO:0003677">
    <property type="term" value="F:DNA binding"/>
    <property type="evidence" value="ECO:0007669"/>
    <property type="project" value="UniProtKB-UniRule"/>
</dbReference>
<organism evidence="8 9">
    <name type="scientific">Mycobacterium ostraviense</name>
    <dbReference type="NCBI Taxonomy" id="2738409"/>
    <lineage>
        <taxon>Bacteria</taxon>
        <taxon>Bacillati</taxon>
        <taxon>Actinomycetota</taxon>
        <taxon>Actinomycetes</taxon>
        <taxon>Mycobacteriales</taxon>
        <taxon>Mycobacteriaceae</taxon>
        <taxon>Mycobacterium</taxon>
    </lineage>
</organism>
<dbReference type="Gene3D" id="1.10.443.10">
    <property type="entry name" value="Intergrase catalytic core"/>
    <property type="match status" value="1"/>
</dbReference>
<accession>A0A164DNC4</accession>